<dbReference type="GO" id="GO:0016887">
    <property type="term" value="F:ATP hydrolysis activity"/>
    <property type="evidence" value="ECO:0007669"/>
    <property type="project" value="InterPro"/>
</dbReference>
<dbReference type="Gene3D" id="3.40.50.410">
    <property type="entry name" value="von Willebrand factor, type A domain"/>
    <property type="match status" value="1"/>
</dbReference>
<dbReference type="Gene3D" id="3.40.50.300">
    <property type="entry name" value="P-loop containing nucleotide triphosphate hydrolases"/>
    <property type="match status" value="6"/>
</dbReference>
<keyword evidence="7 10" id="KW-0067">ATP-binding</keyword>
<dbReference type="Proteomes" id="UP001210925">
    <property type="component" value="Unassembled WGS sequence"/>
</dbReference>
<dbReference type="EMBL" id="JADGKB010000060">
    <property type="protein sequence ID" value="KAJ3255785.1"/>
    <property type="molecule type" value="Genomic_DNA"/>
</dbReference>
<feature type="compositionally biased region" description="Polar residues" evidence="11">
    <location>
        <begin position="4407"/>
        <end position="4425"/>
    </location>
</feature>
<dbReference type="GO" id="GO:0000027">
    <property type="term" value="P:ribosomal large subunit assembly"/>
    <property type="evidence" value="ECO:0007669"/>
    <property type="project" value="InterPro"/>
</dbReference>
<feature type="region of interest" description="Disordered" evidence="11">
    <location>
        <begin position="4054"/>
        <end position="4607"/>
    </location>
</feature>
<evidence type="ECO:0000256" key="6">
    <source>
        <dbReference type="ARBA" id="ARBA00022741"/>
    </source>
</evidence>
<dbReference type="InterPro" id="IPR002035">
    <property type="entry name" value="VWF_A"/>
</dbReference>
<feature type="compositionally biased region" description="Polar residues" evidence="11">
    <location>
        <begin position="4564"/>
        <end position="4576"/>
    </location>
</feature>
<evidence type="ECO:0000256" key="5">
    <source>
        <dbReference type="ARBA" id="ARBA00022553"/>
    </source>
</evidence>
<dbReference type="CDD" id="cd00009">
    <property type="entry name" value="AAA"/>
    <property type="match status" value="2"/>
</dbReference>
<keyword evidence="8 10" id="KW-0143">Chaperone</keyword>
<dbReference type="SMART" id="SM00382">
    <property type="entry name" value="AAA"/>
    <property type="match status" value="6"/>
</dbReference>
<dbReference type="PROSITE" id="PS50234">
    <property type="entry name" value="VWFA"/>
    <property type="match status" value="1"/>
</dbReference>
<dbReference type="SUPFAM" id="SSF52540">
    <property type="entry name" value="P-loop containing nucleoside triphosphate hydrolases"/>
    <property type="match status" value="6"/>
</dbReference>
<protein>
    <recommendedName>
        <fullName evidence="4 10">Midasin</fullName>
    </recommendedName>
</protein>
<comment type="similarity">
    <text evidence="3 10">Belongs to the midasin family.</text>
</comment>
<dbReference type="Pfam" id="PF17867">
    <property type="entry name" value="AAA_lid_7"/>
    <property type="match status" value="3"/>
</dbReference>
<dbReference type="FunFam" id="3.40.50.300:FF:000142">
    <property type="entry name" value="Midasin"/>
    <property type="match status" value="1"/>
</dbReference>
<feature type="compositionally biased region" description="Polar residues" evidence="11">
    <location>
        <begin position="4375"/>
        <end position="4394"/>
    </location>
</feature>
<evidence type="ECO:0000259" key="12">
    <source>
        <dbReference type="PROSITE" id="PS50234"/>
    </source>
</evidence>
<dbReference type="InterPro" id="IPR040848">
    <property type="entry name" value="AAA_lid_7"/>
</dbReference>
<sequence>MEFLESSCATGSEKSNISDPDTLSALLYRPYLISRRKIVPCQLHPLEPELMELMTFSRLVPLLPYLKPFSLKKLTVEPRYVYYLLNHSKDYFSLFKASDFYKFLSSDDLSKYYAILCIGLLTGMVDKEQQQMINNYIRDTRPVLKEFYKDNYKQSLDLLLLFNYQTKPVSIQSDKIADLCGVYLPKQEREYNSSFVLTETSSKILYEIGLALSCEMPILLQGHEGSGKTALVEEAGRILGCQDLLKIHLGDQTDSKLLLGTYMTTSTPGVFKWQPGILTTAVAEGRWLLIEDIDLAPVDVISVLLPLLETRWLHVQSRGERHYAKDGFKIFATKRTANKSIGENLWTNISVPEMQLNEIQQILSAKFPEITDIQLIINIYDKLKTIFKDFARQLSIRDLIKWCERIVKVMDNQQFNELVFREAFDCILGMIPKEDLLFSLAVELGKMLELSEHRVEYYIYHHLPALVDDKTSIQIGRVHLPKIKQIESSAPFASTSASLRLLEKLAMCVLQKEPILLVGETGTGKTTVVQKLASQLGHKLTVINMSQQSDSTDLLGGFKPVDQVMLIAPLKEKFDELFSCTFSVKSNSAFLDSINKYYSRKKCDQVLVGFNNAIKMAEKVQTNQKTARLSMNETDGKKKARKVLDPALFVEWEIFQNMTREFQQKMQQIKSNFLFSFVEGSLVQAMKNGHWILLDEINLATAETLECLSGLLQSPEGSILLLERGDVQPIKRHPNFRIFGCMNPANDAGKRNLPSGLRSRFTEFWVNSPDANINDLLLVIKSYIYKFLPAGPSGEEICRDIAEFYTQCKKLAVDGMVFDGADQRVHISMRTLTRALSCASFIAPTYGIRRSLYEGCFMTFMTGLSTDSFKKLYGILETCILNTVRNPQAFIKQIPQKPDEAEYSSRYTLVDSFWLEKGPLEIPENLDNQFVLTPSVKTNLANLARGCLSRKYPILIQGPTSAGKTSMIEYLAKCTGHRFIRINNHEHTDLQEYLGGYMSNNEGVLVFQEGVLVEALRKGYWIVLDELNLAPSDVLEALNRLLDDNRELFLAEKQEVIKPHPHFMLFATQNPAGQYGGRKQLSRAFRNRFLELHFTDIPEHELETILEKRCQIAPSYAKKCVAVYKQLSQSRDASRIFQGRQSFITLRDLFRWALRKAVGYEALAEDGYMLIAERVRKQEDRQVIQKIIEKELRVKLDMDKYYNDKFNEIISQFKVQPSVVWTKAMKKLFVLIYNSTIFAEPVLLIGETGCGKTTVCQLLASLFSQELHIVNAHQNSETSDFLGSQRPSRNRETYEAQLRDALKGHQIQEDASLAQIEEFVRDLKTQNIKVAELESLISKSKALFEWHDGPLVQAMQRGDIFLLDEISLADDSVLERLNSVLEPSRQLTLVEKNGLDIFEIKAHEKFQFFATMNPGGDYGKKELSPALRNRFTEIWVPQISDKHDLQMIISNKMRIENSEYWANKILEFLDWYAQELNKPIETIVSLRDVLAWAGFIVNVSPTIGIPESFYHGGCMVLIDGMGVNPLLGIVGSAKTQSKKARETLLQFADIHTTVSEFDNVIINVSEASVGVEPFVVPFGNCPPKSVSFALQAPTTLQNCVRVLRSMQLSKPILLEGSPGAGKTSLVTSLAAISRHNLIRINLSEQTDLMDLFGSDLPVEGGNGGEFSWRDGPFLKAMQDGDWVLLDELNLASQQVLEGLNACLDHRATVYIPELDKHFSCHPDFRVFAAQNPQSQGGGRKGLPKSFVNRFTLVYVEELTKDDLVFICKNLYPQLPSSIGEKMIEFNEIIKRETMDLHNFGWLGSPWEFNLRDILRWIELMIQSNNFHNPAEFLNILYVQRMRTEEDRECVRKIYNDVFGELPEQVLENPFFKITDQHLIVGNQIYDRTNNRGTHKHGIPVDDLQIMLSSLPLLQSLVLCVKAKTTALIVGPTACGKSSLVRLLAQLCGEKLEEFSLNPGVDALELLGGFEQVDLKRCEQDILDHFSEIIETITRRLLLESNLDAVSQLNEFWDSIEANEDSKRKVKQLLELLESLRPFLNDEGIYVFLQQKINNYSRLTESGTGGQFEWMDSTLITALERGYWLLIDNVNLCSSSVLDRLNSLLEVGGTLAVNERGLVDGQVKIITPHPNFRIFMTMDPRHGEISRAMRNRSIELYITDFYDHAEYGQVDVMKLLTEYGLPGIYSTKAFVEAESQGLITKSQIKLAVERLRRGQAWNDVFAQSGLEFSDISPEELLVGHNSWPLRNSGKLLAQCSNIANSLHKIGMLITQLLSEKPQFVVQNKLEYTPEKEFLVEAVCKLIYRFEEQTNESLFALIEVIEEEFLDESTSWVASLLNRVVFTGSEYLREQISDKNARILESAHLSEIRYTLPLDIRKSGIHSLKTIEDSEYSKILDQLEIERTVHFNSLQETNIYDQAKELDQQSLTIVQLSYMAHFKKIRVSSLSHPSVKHFYPLLESIHDYCFDSNWKNYKVMVLEGVSTLYFLNGQDRADEGLFNVLNEVPKNITLPDLEIQSQPNLQIVDSAQNMCTRFLLWPINDLNAIHLELKALKLLREMLSDKHSSAQSLFNLLEGQLSEMISNTSFNPLHFEPLQRLVWYVDPNNKLTISDESIKLFLSTVMQEAILEWNRTLWANGHTFWNQYLYDDSLKTLVNGEIAPLIYKEVEINLQQNHSDSTHPLITSQAGVIFSMTKKMDDVPLYSLESKLEQLVALQKELSKPSTQQADILNLDTDMLIYQLSNFFSLLNTNLQMEGLSKIVQSLSLPYSKSAFEDIVSSLESLEIFSEIVKGKLLWIFNHLYLIVENPIHDEHFTRGMLWVSYAYCFINTYIPDFPMDPVEGRKAKIHFLSKEMDELISELLIEQEYQFVTFGNSNVYGHQEQMDRIQNIQTEQKKLKFKMPLRPEISQMKNLYLEMQNLKNNVLSDQAINNIASALHGSKVGSDKEDSLQELLGSIAKRLQAKYPHYSDLLHPLLLSIYHMKYGFRFLKQKDWCGKNHLAEGIMEDQLQFVKLYDEDRIMKILENIEKLPTQNTQQIQSKLSVHLGYLKQALSFKSTFSTRNKHLHTMIHQQFNSIVNLWSFAEEQRLAKIEQDQSLYKARVNEFQTSDEFDEEEFLKLFPDFQQEFADLDIDPDSELQSKPSATPQVFSVFSEKVSWHICDLFDRLNSENSRLFSKEWSSSYENLFDTAVTLSQQYSIIPPGSVDILCRSGFLVAAKWHIDRLTHPLELNDKLYDFYNDSNVYQARKLKPVILSYESALNKALAHWPSHAVLNNLALICRRIISFPVTSPIMKLLTGLELLLVKSEDWENYSSKEFSLKSELLEVTNLIIQWRKLELETWRELLEIENRKCSERAAAHWFHLWKIVIGLAGNKEADLAANDICKDVLQSLDEFLVTSSIGEFKARMKMIESFRNYMQSTNSIHNGIAIIEFVQNALNNVHAFYQQFVPMIDQSIEQIRKPILKELREYVKIATWKDINVFALKESAKRTHHHLNKFVKKYRLELQLRVKEIIARYHENMPVLKPIEKIDSTVGKLQSSALVFVSNLSIDSQDFGAKLQEGRLSQLQNLYEKSKHFALEISANVQYIDTISNLNEFGTTIIDRIKEFQSINSSLSAESKTAKGQKMIRKKALVDLLKALTFIGLNSRCSQKYIAHQDSVYMHSHPEPEFTQLVEATEKYGIASNSVDLKPILDRADIYYCRNIARLGAVRKLLSSHSPDISTLEMEKFVAYLDDLLHMSLDQRAVFSSVSPQLVNVIEHITQLKTLDESLESGKYLNLMKQASKTASDLFAVLTQTVLVLQAVDGIDPKICSAFNNFSVEVSQIVEECREHKYFIVNSEVTPLPTLPIRNLVSKIQRSVSKCTEIIETSISQYPNYRFILSPLMEFLNSSNQLLLPTDNTSCSNTLQDCLKELDACIEKTLLVIQRLRVKKEDVNPEENEENELGWKSKQLATSHAEILSSVPANNIALLGDTLKNSCDTWSKFLTNINGDSTERKFLLLQLQRFYPLVHQCILMTFYRLQELVLFHKSVVKFQYILSNTFYGLLKDGFCIPKDEDQNEDEGDLQDNVEGMGIGEGEGKKDVSDEIENQDEVEGLKNDTEKAPPPDKNDLKEEDDAIEMENDFDGALEDVSDDENQENEEEDENREDPDEQMGNLDDDLADVIDEKMWGDEDQDQGNGKDEKTERDSALDNPSGELETAAQEDGQNEDEKKKDSKEQPTDKKEEPQEASTENQEDQGKINEDTEDKYEDSHGIDVKEDHGLDENQDDEMDLPEDLELDGDEDGMNNMPEDDMEDANPEQEQSEEMDVDKPDTQGNLEDSNLPDLEELEQETETPDNEGDENSESPENENEDEEESPENEPAHGLGDTNPEIDDNQDQGELQGTDAQDQSKAESNQPFGVEGKGGDRSIQDQQNNAGNSEVQDSVQDLNTDDARGEKTNKQVSKSEMKDSSNKQDISSQPNPHRSVGNAMEKWLSRLRDIADSVKENQPQNQPESKQDIDIQNADFEYVKEDDEDQGDHQALGVADKEQLDKMDKAALGEEENENQHREEESMDMDDMDKQKEPTEPTATIEPSTNEQNKGVGGQLKSKVEDEEEMEVDREEYPDPTNDDLINEVENSMKITHLSDTQFADDDRIIELGDSDKVLDYDQLRLILEQKMSEWRKSGQDPQVSKELWKNYTTLTRDFSFLLCEQLRLILEPTLSTKLKGDYRTGKRLNMRKIISYIASQFKKDKIWLRRTKPSKRTYQIMIAIDDSLSMSSTHSVQLAYESLTLITNALAQLEVGEISVLSFGEEVLLLHPFEKPWSDEAGAQVIQSFTFKQEKTKVKLLMEQSLEILRHSRQLSQTSDLWQLQLILSDGLCDDHEYIKARVRAAAEERIAIVFIMLDTRPEKDSILNMSSVSYDFDSVTNKPILKVERYMDTFPFDYYVVVRNIEKLPEILSDTLRQFFMFINQ</sequence>
<dbReference type="GO" id="GO:0005654">
    <property type="term" value="C:nucleoplasm"/>
    <property type="evidence" value="ECO:0007669"/>
    <property type="project" value="UniProtKB-SubCell"/>
</dbReference>
<feature type="compositionally biased region" description="Basic and acidic residues" evidence="11">
    <location>
        <begin position="4205"/>
        <end position="4223"/>
    </location>
</feature>
<evidence type="ECO:0000256" key="4">
    <source>
        <dbReference type="ARBA" id="ARBA00017143"/>
    </source>
</evidence>
<accession>A0AAD5UEC4</accession>
<feature type="compositionally biased region" description="Acidic residues" evidence="11">
    <location>
        <begin position="4054"/>
        <end position="4064"/>
    </location>
</feature>
<feature type="compositionally biased region" description="Basic and acidic residues" evidence="11">
    <location>
        <begin position="4470"/>
        <end position="4482"/>
    </location>
</feature>
<evidence type="ECO:0000256" key="1">
    <source>
        <dbReference type="ARBA" id="ARBA00004604"/>
    </source>
</evidence>
<feature type="compositionally biased region" description="Acidic residues" evidence="11">
    <location>
        <begin position="4588"/>
        <end position="4607"/>
    </location>
</feature>
<evidence type="ECO:0000256" key="9">
    <source>
        <dbReference type="ARBA" id="ARBA00023242"/>
    </source>
</evidence>
<evidence type="ECO:0000313" key="14">
    <source>
        <dbReference type="Proteomes" id="UP001210925"/>
    </source>
</evidence>
<dbReference type="GO" id="GO:0005730">
    <property type="term" value="C:nucleolus"/>
    <property type="evidence" value="ECO:0007669"/>
    <property type="project" value="UniProtKB-SubCell"/>
</dbReference>
<dbReference type="GO" id="GO:0000055">
    <property type="term" value="P:ribosomal large subunit export from nucleus"/>
    <property type="evidence" value="ECO:0007669"/>
    <property type="project" value="TreeGrafter"/>
</dbReference>
<keyword evidence="9 10" id="KW-0539">Nucleus</keyword>
<comment type="caution">
    <text evidence="13">The sequence shown here is derived from an EMBL/GenBank/DDBJ whole genome shotgun (WGS) entry which is preliminary data.</text>
</comment>
<dbReference type="Pfam" id="PF17865">
    <property type="entry name" value="AAA_lid_5"/>
    <property type="match status" value="1"/>
</dbReference>
<dbReference type="PIRSF" id="PIRSF010340">
    <property type="entry name" value="Midasin"/>
    <property type="match status" value="1"/>
</dbReference>
<feature type="compositionally biased region" description="Acidic residues" evidence="11">
    <location>
        <begin position="4321"/>
        <end position="4355"/>
    </location>
</feature>
<comment type="subcellular location">
    <subcellularLocation>
        <location evidence="1">Nucleus</location>
        <location evidence="1">Nucleolus</location>
    </subcellularLocation>
    <subcellularLocation>
        <location evidence="2">Nucleus</location>
        <location evidence="2">Nucleoplasm</location>
    </subcellularLocation>
</comment>
<dbReference type="Pfam" id="PF21108">
    <property type="entry name" value="MDN1_4th"/>
    <property type="match status" value="1"/>
</dbReference>
<feature type="compositionally biased region" description="Basic and acidic residues" evidence="11">
    <location>
        <begin position="4522"/>
        <end position="4547"/>
    </location>
</feature>
<dbReference type="Pfam" id="PF07728">
    <property type="entry name" value="AAA_5"/>
    <property type="match status" value="8"/>
</dbReference>
<keyword evidence="6 10" id="KW-0547">Nucleotide-binding</keyword>
<keyword evidence="14" id="KW-1185">Reference proteome</keyword>
<feature type="compositionally biased region" description="Basic and acidic residues" evidence="11">
    <location>
        <begin position="4428"/>
        <end position="4449"/>
    </location>
</feature>
<evidence type="ECO:0000256" key="7">
    <source>
        <dbReference type="ARBA" id="ARBA00022840"/>
    </source>
</evidence>
<dbReference type="FunFam" id="3.40.50.300:FF:001368">
    <property type="entry name" value="Midasin"/>
    <property type="match status" value="1"/>
</dbReference>
<dbReference type="FunFam" id="3.40.50.300:FF:000582">
    <property type="entry name" value="Midasin"/>
    <property type="match status" value="1"/>
</dbReference>
<organism evidence="13 14">
    <name type="scientific">Boothiomyces macroporosus</name>
    <dbReference type="NCBI Taxonomy" id="261099"/>
    <lineage>
        <taxon>Eukaryota</taxon>
        <taxon>Fungi</taxon>
        <taxon>Fungi incertae sedis</taxon>
        <taxon>Chytridiomycota</taxon>
        <taxon>Chytridiomycota incertae sedis</taxon>
        <taxon>Chytridiomycetes</taxon>
        <taxon>Rhizophydiales</taxon>
        <taxon>Terramycetaceae</taxon>
        <taxon>Boothiomyces</taxon>
    </lineage>
</organism>
<feature type="compositionally biased region" description="Basic and acidic residues" evidence="11">
    <location>
        <begin position="4091"/>
        <end position="4108"/>
    </location>
</feature>
<dbReference type="GO" id="GO:0005524">
    <property type="term" value="F:ATP binding"/>
    <property type="evidence" value="ECO:0007669"/>
    <property type="project" value="UniProtKB-KW"/>
</dbReference>
<comment type="function">
    <text evidence="10">Nuclear chaperone required for maturation and nuclear export of pre-60S ribosome subunits.</text>
</comment>
<feature type="domain" description="VWFA" evidence="12">
    <location>
        <begin position="4743"/>
        <end position="4941"/>
    </location>
</feature>
<dbReference type="InterPro" id="IPR027417">
    <property type="entry name" value="P-loop_NTPase"/>
</dbReference>
<reference evidence="13" key="1">
    <citation type="submission" date="2020-05" db="EMBL/GenBank/DDBJ databases">
        <title>Phylogenomic resolution of chytrid fungi.</title>
        <authorList>
            <person name="Stajich J.E."/>
            <person name="Amses K."/>
            <person name="Simmons R."/>
            <person name="Seto K."/>
            <person name="Myers J."/>
            <person name="Bonds A."/>
            <person name="Quandt C.A."/>
            <person name="Barry K."/>
            <person name="Liu P."/>
            <person name="Grigoriev I."/>
            <person name="Longcore J.E."/>
            <person name="James T.Y."/>
        </authorList>
    </citation>
    <scope>NUCLEOTIDE SEQUENCE</scope>
    <source>
        <strain evidence="13">PLAUS21</strain>
    </source>
</reference>
<gene>
    <name evidence="13" type="ORF">HK103_006043</name>
</gene>
<feature type="compositionally biased region" description="Acidic residues" evidence="11">
    <location>
        <begin position="4261"/>
        <end position="4304"/>
    </location>
</feature>
<evidence type="ECO:0000313" key="13">
    <source>
        <dbReference type="EMBL" id="KAJ3255785.1"/>
    </source>
</evidence>
<keyword evidence="5" id="KW-0597">Phosphoprotein</keyword>
<dbReference type="InterPro" id="IPR003593">
    <property type="entry name" value="AAA+_ATPase"/>
</dbReference>
<dbReference type="PANTHER" id="PTHR48103">
    <property type="entry name" value="MIDASIN-RELATED"/>
    <property type="match status" value="1"/>
</dbReference>
<dbReference type="InterPro" id="IPR036465">
    <property type="entry name" value="vWFA_dom_sf"/>
</dbReference>
<dbReference type="InterPro" id="IPR025662">
    <property type="entry name" value="Sigma_54_int_dom_ATP-bd_1"/>
</dbReference>
<proteinExistence type="inferred from homology"/>
<dbReference type="GO" id="GO:0030687">
    <property type="term" value="C:preribosome, large subunit precursor"/>
    <property type="evidence" value="ECO:0007669"/>
    <property type="project" value="TreeGrafter"/>
</dbReference>
<dbReference type="PANTHER" id="PTHR48103:SF2">
    <property type="entry name" value="MIDASIN"/>
    <property type="match status" value="1"/>
</dbReference>
<feature type="compositionally biased region" description="Basic and acidic residues" evidence="11">
    <location>
        <begin position="4246"/>
        <end position="4260"/>
    </location>
</feature>
<dbReference type="InterPro" id="IPR048617">
    <property type="entry name" value="MDN1_AAA_lid_4"/>
</dbReference>
<dbReference type="PROSITE" id="PS00675">
    <property type="entry name" value="SIGMA54_INTERACT_1"/>
    <property type="match status" value="1"/>
</dbReference>
<evidence type="ECO:0000256" key="10">
    <source>
        <dbReference type="PIRNR" id="PIRNR010340"/>
    </source>
</evidence>
<feature type="compositionally biased region" description="Basic and acidic residues" evidence="11">
    <location>
        <begin position="4175"/>
        <end position="4186"/>
    </location>
</feature>
<evidence type="ECO:0000256" key="8">
    <source>
        <dbReference type="ARBA" id="ARBA00023186"/>
    </source>
</evidence>
<name>A0AAD5UEC4_9FUNG</name>
<evidence type="ECO:0000256" key="11">
    <source>
        <dbReference type="SAM" id="MobiDB-lite"/>
    </source>
</evidence>
<dbReference type="InterPro" id="IPR012099">
    <property type="entry name" value="Midasin"/>
</dbReference>
<evidence type="ECO:0000256" key="2">
    <source>
        <dbReference type="ARBA" id="ARBA00004642"/>
    </source>
</evidence>
<evidence type="ECO:0000256" key="3">
    <source>
        <dbReference type="ARBA" id="ARBA00007188"/>
    </source>
</evidence>
<dbReference type="FunFam" id="3.40.50.300:FF:000712">
    <property type="entry name" value="Midasin"/>
    <property type="match status" value="1"/>
</dbReference>
<feature type="compositionally biased region" description="Acidic residues" evidence="11">
    <location>
        <begin position="4109"/>
        <end position="4160"/>
    </location>
</feature>
<dbReference type="InterPro" id="IPR041190">
    <property type="entry name" value="Midasin_AAA_lid_5"/>
</dbReference>
<feature type="compositionally biased region" description="Polar residues" evidence="11">
    <location>
        <begin position="4450"/>
        <end position="4459"/>
    </location>
</feature>
<dbReference type="InterPro" id="IPR011704">
    <property type="entry name" value="ATPase_dyneun-rel_AAA"/>
</dbReference>
<dbReference type="SUPFAM" id="SSF53300">
    <property type="entry name" value="vWA-like"/>
    <property type="match status" value="1"/>
</dbReference>